<dbReference type="AlphaFoldDB" id="A0AAW2W1J5"/>
<dbReference type="GO" id="GO:0000930">
    <property type="term" value="C:gamma-tubulin complex"/>
    <property type="evidence" value="ECO:0007669"/>
    <property type="project" value="TreeGrafter"/>
</dbReference>
<protein>
    <recommendedName>
        <fullName evidence="10">Gamma-tubulin complex component</fullName>
    </recommendedName>
</protein>
<keyword evidence="5" id="KW-0206">Cytoskeleton</keyword>
<dbReference type="EMBL" id="JACGWJ010000002">
    <property type="protein sequence ID" value="KAL0435243.1"/>
    <property type="molecule type" value="Genomic_DNA"/>
</dbReference>
<evidence type="ECO:0000256" key="6">
    <source>
        <dbReference type="SAM" id="MobiDB-lite"/>
    </source>
</evidence>
<evidence type="ECO:0000256" key="2">
    <source>
        <dbReference type="ARBA" id="ARBA00010337"/>
    </source>
</evidence>
<gene>
    <name evidence="9" type="ORF">Sradi_0232200</name>
</gene>
<dbReference type="GO" id="GO:0051225">
    <property type="term" value="P:spindle assembly"/>
    <property type="evidence" value="ECO:0007669"/>
    <property type="project" value="TreeGrafter"/>
</dbReference>
<dbReference type="Pfam" id="PF17681">
    <property type="entry name" value="GCP_N_terminal"/>
    <property type="match status" value="1"/>
</dbReference>
<feature type="compositionally biased region" description="Low complexity" evidence="6">
    <location>
        <begin position="31"/>
        <end position="49"/>
    </location>
</feature>
<keyword evidence="3" id="KW-0963">Cytoplasm</keyword>
<evidence type="ECO:0000259" key="8">
    <source>
        <dbReference type="Pfam" id="PF17681"/>
    </source>
</evidence>
<accession>A0AAW2W1J5</accession>
<evidence type="ECO:0000313" key="9">
    <source>
        <dbReference type="EMBL" id="KAL0435243.1"/>
    </source>
</evidence>
<dbReference type="Gene3D" id="1.20.120.1900">
    <property type="entry name" value="Gamma-tubulin complex, C-terminal domain"/>
    <property type="match status" value="1"/>
</dbReference>
<dbReference type="InterPro" id="IPR007259">
    <property type="entry name" value="GCP"/>
</dbReference>
<feature type="region of interest" description="Disordered" evidence="6">
    <location>
        <begin position="30"/>
        <end position="51"/>
    </location>
</feature>
<dbReference type="GO" id="GO:0043015">
    <property type="term" value="F:gamma-tubulin binding"/>
    <property type="evidence" value="ECO:0007669"/>
    <property type="project" value="InterPro"/>
</dbReference>
<evidence type="ECO:0008006" key="10">
    <source>
        <dbReference type="Google" id="ProtNLM"/>
    </source>
</evidence>
<feature type="compositionally biased region" description="Low complexity" evidence="6">
    <location>
        <begin position="532"/>
        <end position="541"/>
    </location>
</feature>
<dbReference type="InterPro" id="IPR041470">
    <property type="entry name" value="GCP_N"/>
</dbReference>
<feature type="domain" description="Gamma tubulin complex component protein N-terminal" evidence="8">
    <location>
        <begin position="66"/>
        <end position="403"/>
    </location>
</feature>
<feature type="domain" description="Gamma tubulin complex component C-terminal" evidence="7">
    <location>
        <begin position="896"/>
        <end position="1162"/>
    </location>
</feature>
<evidence type="ECO:0000256" key="3">
    <source>
        <dbReference type="ARBA" id="ARBA00022490"/>
    </source>
</evidence>
<dbReference type="GO" id="GO:0031122">
    <property type="term" value="P:cytoplasmic microtubule organization"/>
    <property type="evidence" value="ECO:0007669"/>
    <property type="project" value="TreeGrafter"/>
</dbReference>
<dbReference type="InterPro" id="IPR040457">
    <property type="entry name" value="GCP_C"/>
</dbReference>
<proteinExistence type="inferred from homology"/>
<dbReference type="InterPro" id="IPR042241">
    <property type="entry name" value="GCP_C_sf"/>
</dbReference>
<evidence type="ECO:0000256" key="5">
    <source>
        <dbReference type="ARBA" id="ARBA00023212"/>
    </source>
</evidence>
<comment type="caution">
    <text evidence="9">The sequence shown here is derived from an EMBL/GenBank/DDBJ whole genome shotgun (WGS) entry which is preliminary data.</text>
</comment>
<reference evidence="9" key="2">
    <citation type="journal article" date="2024" name="Plant">
        <title>Genomic evolution and insights into agronomic trait innovations of Sesamum species.</title>
        <authorList>
            <person name="Miao H."/>
            <person name="Wang L."/>
            <person name="Qu L."/>
            <person name="Liu H."/>
            <person name="Sun Y."/>
            <person name="Le M."/>
            <person name="Wang Q."/>
            <person name="Wei S."/>
            <person name="Zheng Y."/>
            <person name="Lin W."/>
            <person name="Duan Y."/>
            <person name="Cao H."/>
            <person name="Xiong S."/>
            <person name="Wang X."/>
            <person name="Wei L."/>
            <person name="Li C."/>
            <person name="Ma Q."/>
            <person name="Ju M."/>
            <person name="Zhao R."/>
            <person name="Li G."/>
            <person name="Mu C."/>
            <person name="Tian Q."/>
            <person name="Mei H."/>
            <person name="Zhang T."/>
            <person name="Gao T."/>
            <person name="Zhang H."/>
        </authorList>
    </citation>
    <scope>NUCLEOTIDE SEQUENCE</scope>
    <source>
        <strain evidence="9">G02</strain>
    </source>
</reference>
<reference evidence="9" key="1">
    <citation type="submission" date="2020-06" db="EMBL/GenBank/DDBJ databases">
        <authorList>
            <person name="Li T."/>
            <person name="Hu X."/>
            <person name="Zhang T."/>
            <person name="Song X."/>
            <person name="Zhang H."/>
            <person name="Dai N."/>
            <person name="Sheng W."/>
            <person name="Hou X."/>
            <person name="Wei L."/>
        </authorList>
    </citation>
    <scope>NUCLEOTIDE SEQUENCE</scope>
    <source>
        <strain evidence="9">G02</strain>
        <tissue evidence="9">Leaf</tissue>
    </source>
</reference>
<organism evidence="9">
    <name type="scientific">Sesamum radiatum</name>
    <name type="common">Black benniseed</name>
    <dbReference type="NCBI Taxonomy" id="300843"/>
    <lineage>
        <taxon>Eukaryota</taxon>
        <taxon>Viridiplantae</taxon>
        <taxon>Streptophyta</taxon>
        <taxon>Embryophyta</taxon>
        <taxon>Tracheophyta</taxon>
        <taxon>Spermatophyta</taxon>
        <taxon>Magnoliopsida</taxon>
        <taxon>eudicotyledons</taxon>
        <taxon>Gunneridae</taxon>
        <taxon>Pentapetalae</taxon>
        <taxon>asterids</taxon>
        <taxon>lamiids</taxon>
        <taxon>Lamiales</taxon>
        <taxon>Pedaliaceae</taxon>
        <taxon>Sesamum</taxon>
    </lineage>
</organism>
<dbReference type="Pfam" id="PF04130">
    <property type="entry name" value="GCP_C_terminal"/>
    <property type="match status" value="1"/>
</dbReference>
<keyword evidence="4" id="KW-0493">Microtubule</keyword>
<evidence type="ECO:0000259" key="7">
    <source>
        <dbReference type="Pfam" id="PF04130"/>
    </source>
</evidence>
<dbReference type="GO" id="GO:0000922">
    <property type="term" value="C:spindle pole"/>
    <property type="evidence" value="ECO:0007669"/>
    <property type="project" value="InterPro"/>
</dbReference>
<comment type="similarity">
    <text evidence="2">Belongs to the TUBGCP family.</text>
</comment>
<dbReference type="PANTHER" id="PTHR19302">
    <property type="entry name" value="GAMMA TUBULIN COMPLEX PROTEIN"/>
    <property type="match status" value="1"/>
</dbReference>
<evidence type="ECO:0000256" key="4">
    <source>
        <dbReference type="ARBA" id="ARBA00022701"/>
    </source>
</evidence>
<evidence type="ECO:0000256" key="1">
    <source>
        <dbReference type="ARBA" id="ARBA00004245"/>
    </source>
</evidence>
<name>A0AAW2W1J5_SESRA</name>
<feature type="region of interest" description="Disordered" evidence="6">
    <location>
        <begin position="482"/>
        <end position="553"/>
    </location>
</feature>
<dbReference type="GO" id="GO:0005874">
    <property type="term" value="C:microtubule"/>
    <property type="evidence" value="ECO:0007669"/>
    <property type="project" value="UniProtKB-KW"/>
</dbReference>
<dbReference type="PANTHER" id="PTHR19302:SF70">
    <property type="entry name" value="GAMMA-TUBULIN COMPLEX COMPONENT 6"/>
    <property type="match status" value="1"/>
</dbReference>
<dbReference type="GO" id="GO:0051321">
    <property type="term" value="P:meiotic cell cycle"/>
    <property type="evidence" value="ECO:0007669"/>
    <property type="project" value="TreeGrafter"/>
</dbReference>
<dbReference type="GO" id="GO:0000278">
    <property type="term" value="P:mitotic cell cycle"/>
    <property type="evidence" value="ECO:0007669"/>
    <property type="project" value="TreeGrafter"/>
</dbReference>
<dbReference type="GO" id="GO:0051011">
    <property type="term" value="F:microtubule minus-end binding"/>
    <property type="evidence" value="ECO:0007669"/>
    <property type="project" value="TreeGrafter"/>
</dbReference>
<comment type="subcellular location">
    <subcellularLocation>
        <location evidence="1">Cytoplasm</location>
        <location evidence="1">Cytoskeleton</location>
    </subcellularLocation>
</comment>
<sequence>MAVQSSTSVMDSLLEKLRLDDPWVPPRSWDSLPSQAGASSQPSSKSNPALYTTSTVSEPSLVRLAMNALQGVESALISIEKLSALLHYSSADRTFNRIPSLWTRCSSTAAVGNLLTSIGQFGCIIFLLRRFVNYFTTPDFGGVRELDEKPKSDSCEEGKYPQHNLTLINQAFAISVGKIIDGYISALNTLPASVSLRHFSKTNDGGCLTSIGHSEITLLEVYLHTTGLRTQIEALGNLCNVNHLTVGFPVSSLEYLKTKADPEFSAFPKSGALLSFLYAQLKVADPEHSALLKFLFVQTYEPYSDFIRSWIFDGSISDPYNEFIVESVDELSIYASRDSGVVSASPLPTIRSITDQRIDLYQIRDGASVPCFLEECLVPLRRTGQQLQVIMKLLELSRSVGACDTLEEILPCLVGLSNEHLWFAFPLTFDKGTIETLVLMRASYYQQMLEKIESILMKFDFSYRQSTSQSASLRLVNNFGKNPNHQASSVDDESMDPPLTDSKDPKMPDNMVDTEASSITDENSYAEDLSESSECSSSESSENQDEADKPTFASHNVEPSYLSALDFSSNLSNDNTMQNLYPSEISYPVEYLPLKINCKSGCAAYHSHKDPVSSEQKLSQTPQTPVASSEQDLCIFDGHLNSRGKRKTWLHSPDHELELSMRTCGLLNTDLDVYEHASKVNTSNKNQLLLENSLQKLKYDSTFFSMNPTLNRGSFFNARTVLSKRGPANYKYSYFDFTSVKDPLKAFAVKVAGNNGPKVWTELSVITETPAAGIDTSNHLDVEDYCDSTIKKNAKLCPVSPPVNKMDNSKEHLLLPNISGGSSWESMLARSENIVNSSIRDHRTRLMVGADMPLDFVIKKCVLDEILLQSPIVFSETNSCLISKSFGHSMHSGYKLQEHLRALRCYHFMEVADWADLFIMSLWRRKWHVNEIDKRIPEIQGVLELAVQRSSCEGDPNKDRLYVYLKGEGVTHLSASAMGIHSFDFLGLGYRIDWPVSIILTPAALKIYSEIFNFLIQVKLAVFSLSDVWCSLKFWNLLFHHFVLPTTLRIVEGYRGGVKKHVILDLFLILRHKINHFVSTLQQYVQSQLSQVSTYRFLDSLEHKVQDMLDLETVHMAYLTESLHICFLSNETRPIAGIIQNILQCAMDFRSCLTGSILGAGSSDETLTSIFSQIDISQYSCKLKIKCFPSYRSRSPPEIKYSSVVEIYEYHKGQVDIVNELLFKTKGHLNNNLFRQ</sequence>
<dbReference type="GO" id="GO:0007020">
    <property type="term" value="P:microtubule nucleation"/>
    <property type="evidence" value="ECO:0007669"/>
    <property type="project" value="InterPro"/>
</dbReference>